<sequence length="112" mass="11447">MASERDIIRDGVRLRGESVADFGPVVMISLDNSSLLETRDIAVERMRRGVAGVGAAAAAAAAAEDEDEDGDGDDGGGVDSGEDDSKVFESASSSQGLVEAVEAGRPWGSSMS</sequence>
<reference evidence="3" key="1">
    <citation type="journal article" date="2016" name="Genome Announc.">
        <title>Genome sequence of Ustilaginoidea virens IPU010, a rice pathogenic fungus causing false smut.</title>
        <authorList>
            <person name="Kumagai T."/>
            <person name="Ishii T."/>
            <person name="Terai G."/>
            <person name="Umemura M."/>
            <person name="Machida M."/>
            <person name="Asai K."/>
        </authorList>
    </citation>
    <scope>NUCLEOTIDE SEQUENCE [LARGE SCALE GENOMIC DNA]</scope>
    <source>
        <strain evidence="3">IPU010</strain>
    </source>
</reference>
<evidence type="ECO:0000313" key="2">
    <source>
        <dbReference type="EMBL" id="GAO15973.1"/>
    </source>
</evidence>
<dbReference type="AlphaFoldDB" id="A0A1B5KY30"/>
<organism evidence="2 3">
    <name type="scientific">Ustilaginoidea virens</name>
    <name type="common">Rice false smut fungus</name>
    <name type="synonym">Villosiclava virens</name>
    <dbReference type="NCBI Taxonomy" id="1159556"/>
    <lineage>
        <taxon>Eukaryota</taxon>
        <taxon>Fungi</taxon>
        <taxon>Dikarya</taxon>
        <taxon>Ascomycota</taxon>
        <taxon>Pezizomycotina</taxon>
        <taxon>Sordariomycetes</taxon>
        <taxon>Hypocreomycetidae</taxon>
        <taxon>Hypocreales</taxon>
        <taxon>Clavicipitaceae</taxon>
        <taxon>Ustilaginoidea</taxon>
    </lineage>
</organism>
<protein>
    <submittedName>
        <fullName evidence="2">Uncharacterized protein</fullName>
    </submittedName>
</protein>
<comment type="caution">
    <text evidence="2">The sequence shown here is derived from an EMBL/GenBank/DDBJ whole genome shotgun (WGS) entry which is preliminary data.</text>
</comment>
<name>A0A1B5KY30_USTVR</name>
<dbReference type="Proteomes" id="UP000054053">
    <property type="component" value="Unassembled WGS sequence"/>
</dbReference>
<gene>
    <name evidence="2" type="ORF">UVI_02055530</name>
</gene>
<evidence type="ECO:0000313" key="3">
    <source>
        <dbReference type="Proteomes" id="UP000054053"/>
    </source>
</evidence>
<accession>A0A1B5KY30</accession>
<feature type="region of interest" description="Disordered" evidence="1">
    <location>
        <begin position="56"/>
        <end position="112"/>
    </location>
</feature>
<feature type="compositionally biased region" description="Acidic residues" evidence="1">
    <location>
        <begin position="63"/>
        <end position="82"/>
    </location>
</feature>
<evidence type="ECO:0000256" key="1">
    <source>
        <dbReference type="SAM" id="MobiDB-lite"/>
    </source>
</evidence>
<dbReference type="EMBL" id="BBTG02000046">
    <property type="protein sequence ID" value="GAO15973.1"/>
    <property type="molecule type" value="Genomic_DNA"/>
</dbReference>
<proteinExistence type="predicted"/>